<feature type="non-terminal residue" evidence="1">
    <location>
        <position position="1"/>
    </location>
</feature>
<gene>
    <name evidence="1" type="ORF">CUNI_LOCUS21157</name>
</gene>
<dbReference type="OrthoDB" id="5296at2759"/>
<proteinExistence type="predicted"/>
<dbReference type="EMBL" id="CAJHNH020008436">
    <property type="protein sequence ID" value="CAG5135599.1"/>
    <property type="molecule type" value="Genomic_DNA"/>
</dbReference>
<comment type="caution">
    <text evidence="1">The sequence shown here is derived from an EMBL/GenBank/DDBJ whole genome shotgun (WGS) entry which is preliminary data.</text>
</comment>
<feature type="non-terminal residue" evidence="1">
    <location>
        <position position="54"/>
    </location>
</feature>
<name>A0A8S4A1I0_9EUPU</name>
<dbReference type="AlphaFoldDB" id="A0A8S4A1I0"/>
<dbReference type="Proteomes" id="UP000678393">
    <property type="component" value="Unassembled WGS sequence"/>
</dbReference>
<reference evidence="1" key="1">
    <citation type="submission" date="2021-04" db="EMBL/GenBank/DDBJ databases">
        <authorList>
            <consortium name="Molecular Ecology Group"/>
        </authorList>
    </citation>
    <scope>NUCLEOTIDE SEQUENCE</scope>
</reference>
<organism evidence="1 2">
    <name type="scientific">Candidula unifasciata</name>
    <dbReference type="NCBI Taxonomy" id="100452"/>
    <lineage>
        <taxon>Eukaryota</taxon>
        <taxon>Metazoa</taxon>
        <taxon>Spiralia</taxon>
        <taxon>Lophotrochozoa</taxon>
        <taxon>Mollusca</taxon>
        <taxon>Gastropoda</taxon>
        <taxon>Heterobranchia</taxon>
        <taxon>Euthyneura</taxon>
        <taxon>Panpulmonata</taxon>
        <taxon>Eupulmonata</taxon>
        <taxon>Stylommatophora</taxon>
        <taxon>Helicina</taxon>
        <taxon>Helicoidea</taxon>
        <taxon>Geomitridae</taxon>
        <taxon>Candidula</taxon>
    </lineage>
</organism>
<accession>A0A8S4A1I0</accession>
<sequence length="54" mass="6157">RETAKSGVKVAILEPGVFRTEIFNVDKMVDRIKISRDKCSKEVIDYYGPGLLDR</sequence>
<evidence type="ECO:0000313" key="2">
    <source>
        <dbReference type="Proteomes" id="UP000678393"/>
    </source>
</evidence>
<evidence type="ECO:0000313" key="1">
    <source>
        <dbReference type="EMBL" id="CAG5135599.1"/>
    </source>
</evidence>
<protein>
    <submittedName>
        <fullName evidence="1">Uncharacterized protein</fullName>
    </submittedName>
</protein>
<keyword evidence="2" id="KW-1185">Reference proteome</keyword>